<dbReference type="RefSeq" id="WP_023842793.1">
    <property type="nucleotide sequence ID" value="NC_022995.1"/>
</dbReference>
<evidence type="ECO:0000313" key="1">
    <source>
        <dbReference type="EMBL" id="BAO19253.1"/>
    </source>
</evidence>
<accession>V5YPK5</accession>
<reference evidence="1" key="1">
    <citation type="journal article" date="2014" name="Microbiology">
        <title>A 2,4-dichlorophenoxyacetic acid degradation plasmid pM7012 discloses distribution of an unclassified megaplasmid group across bacterial species.</title>
        <authorList>
            <person name="Sakai Y."/>
            <person name="Ogawa N."/>
            <person name="Shimomura Y."/>
            <person name="Fujii T."/>
        </authorList>
    </citation>
    <scope>NUCLEOTIDE SEQUENCE</scope>
    <source>
        <strain evidence="1">M701</strain>
    </source>
</reference>
<dbReference type="AlphaFoldDB" id="V5YPK5"/>
<reference evidence="1" key="2">
    <citation type="submission" date="2024-06" db="EMBL/GenBank/DDBJ databases">
        <authorList>
            <person name="Sakai Y."/>
            <person name="Fujii T."/>
        </authorList>
    </citation>
    <scope>NUCLEOTIDE SEQUENCE</scope>
    <source>
        <strain evidence="1">M701</strain>
        <plasmid evidence="1">pM7012</plasmid>
    </source>
</reference>
<protein>
    <submittedName>
        <fullName evidence="1">Uncharacterized protein</fullName>
    </submittedName>
</protein>
<organism evidence="1">
    <name type="scientific">Burkholderia sp. M701</name>
    <dbReference type="NCBI Taxonomy" id="326454"/>
    <lineage>
        <taxon>Bacteria</taxon>
        <taxon>Pseudomonadati</taxon>
        <taxon>Pseudomonadota</taxon>
        <taxon>Betaproteobacteria</taxon>
        <taxon>Burkholderiales</taxon>
        <taxon>Burkholderiaceae</taxon>
        <taxon>Burkholderia</taxon>
    </lineage>
</organism>
<keyword evidence="1" id="KW-0614">Plasmid</keyword>
<sequence length="467" mass="51606">MTNSNEQFIGNTASQTAFKVGPESASAANDHNSIWVGDSAKAGHPVTPVWLDNDRLKLHALIVDPDPAGYGRHALLDQIVSQQVARGGAVVIFDSEFHSEIGSLLQASLQRFARDFGRSSDVRSVDPFAPRLSHTYNMFFDSSAEAAAEKAMSLIPSAGNSPGAEYYRQQAAYAIKVIAGALNQASIAYTPVDLAMFLMQEDAIDALRHEARDRYPDSRETAALENWLDASHGKENSPRHLKEICGGMSGRLYMIGQGRLGRVFNTYRPEVTMRDVLDNRRLAVFQLPTGGMFDLSTLLRKMILIDFRRAVLERERPNESVPPLVIFNGKDMLGAEVGRVLTDLRIGGVSAWVAASSVADADERILANTWTKFVFNLAGSQEHQHLIPFADEGFKPTQFDSLHERECALLNPTDTDWVVSVPKVARDDMPRHEFFGHVDAGEDVHTGQEEGASRFFRSFFLRDGQPG</sequence>
<proteinExistence type="predicted"/>
<geneLocation type="plasmid" evidence="1">
    <name>pM7012</name>
</geneLocation>
<dbReference type="EMBL" id="AB853026">
    <property type="protein sequence ID" value="BAO19253.1"/>
    <property type="molecule type" value="Genomic_DNA"/>
</dbReference>
<name>V5YPK5_9BURK</name>
<dbReference type="InterPro" id="IPR027417">
    <property type="entry name" value="P-loop_NTPase"/>
</dbReference>
<dbReference type="SUPFAM" id="SSF52540">
    <property type="entry name" value="P-loop containing nucleoside triphosphate hydrolases"/>
    <property type="match status" value="1"/>
</dbReference>